<dbReference type="InterPro" id="IPR002867">
    <property type="entry name" value="IBR_dom"/>
</dbReference>
<evidence type="ECO:0000256" key="8">
    <source>
        <dbReference type="ARBA" id="ARBA00022833"/>
    </source>
</evidence>
<dbReference type="Proteomes" id="UP000070700">
    <property type="component" value="Unassembled WGS sequence"/>
</dbReference>
<evidence type="ECO:0000256" key="7">
    <source>
        <dbReference type="ARBA" id="ARBA00022786"/>
    </source>
</evidence>
<evidence type="ECO:0000256" key="6">
    <source>
        <dbReference type="ARBA" id="ARBA00022771"/>
    </source>
</evidence>
<keyword evidence="5" id="KW-0677">Repeat</keyword>
<evidence type="ECO:0000259" key="11">
    <source>
        <dbReference type="PROSITE" id="PS51873"/>
    </source>
</evidence>
<feature type="region of interest" description="Disordered" evidence="9">
    <location>
        <begin position="35"/>
        <end position="77"/>
    </location>
</feature>
<reference evidence="12 13" key="1">
    <citation type="submission" date="2015-10" db="EMBL/GenBank/DDBJ databases">
        <title>Full genome of DAOMC 229536 Phialocephala scopiformis, a fungal endophyte of spruce producing the potent anti-insectan compound rugulosin.</title>
        <authorList>
            <consortium name="DOE Joint Genome Institute"/>
            <person name="Walker A.K."/>
            <person name="Frasz S.L."/>
            <person name="Seifert K.A."/>
            <person name="Miller J.D."/>
            <person name="Mondo S.J."/>
            <person name="Labutti K."/>
            <person name="Lipzen A."/>
            <person name="Dockter R."/>
            <person name="Kennedy M."/>
            <person name="Grigoriev I.V."/>
            <person name="Spatafora J.W."/>
        </authorList>
    </citation>
    <scope>NUCLEOTIDE SEQUENCE [LARGE SCALE GENOMIC DNA]</scope>
    <source>
        <strain evidence="12 13">CBS 120377</strain>
    </source>
</reference>
<dbReference type="AlphaFoldDB" id="A0A132B2P0"/>
<dbReference type="InterPro" id="IPR044066">
    <property type="entry name" value="TRIAD_supradom"/>
</dbReference>
<dbReference type="GO" id="GO:0016020">
    <property type="term" value="C:membrane"/>
    <property type="evidence" value="ECO:0007669"/>
    <property type="project" value="InterPro"/>
</dbReference>
<evidence type="ECO:0000256" key="2">
    <source>
        <dbReference type="ARBA" id="ARBA00012251"/>
    </source>
</evidence>
<evidence type="ECO:0000256" key="5">
    <source>
        <dbReference type="ARBA" id="ARBA00022737"/>
    </source>
</evidence>
<keyword evidence="13" id="KW-1185">Reference proteome</keyword>
<feature type="domain" description="SRCR" evidence="10">
    <location>
        <begin position="228"/>
        <end position="364"/>
    </location>
</feature>
<feature type="domain" description="RING-type" evidence="11">
    <location>
        <begin position="92"/>
        <end position="286"/>
    </location>
</feature>
<dbReference type="OrthoDB" id="10009520at2759"/>
<dbReference type="SUPFAM" id="SSF57850">
    <property type="entry name" value="RING/U-box"/>
    <property type="match status" value="1"/>
</dbReference>
<evidence type="ECO:0000259" key="10">
    <source>
        <dbReference type="PROSITE" id="PS50287"/>
    </source>
</evidence>
<dbReference type="EMBL" id="KQ947444">
    <property type="protein sequence ID" value="KUJ06668.1"/>
    <property type="molecule type" value="Genomic_DNA"/>
</dbReference>
<dbReference type="EC" id="2.3.2.31" evidence="2"/>
<dbReference type="CDD" id="cd22584">
    <property type="entry name" value="Rcat_RBR_unk"/>
    <property type="match status" value="1"/>
</dbReference>
<dbReference type="GeneID" id="28822340"/>
<evidence type="ECO:0000256" key="3">
    <source>
        <dbReference type="ARBA" id="ARBA00022679"/>
    </source>
</evidence>
<evidence type="ECO:0000256" key="4">
    <source>
        <dbReference type="ARBA" id="ARBA00022723"/>
    </source>
</evidence>
<dbReference type="Gene3D" id="1.20.120.1750">
    <property type="match status" value="1"/>
</dbReference>
<dbReference type="InParanoid" id="A0A132B2P0"/>
<dbReference type="InterPro" id="IPR001190">
    <property type="entry name" value="SRCR"/>
</dbReference>
<evidence type="ECO:0000313" key="12">
    <source>
        <dbReference type="EMBL" id="KUJ06668.1"/>
    </source>
</evidence>
<keyword evidence="4" id="KW-0479">Metal-binding</keyword>
<sequence length="368" mass="41035">MACELAGLPAPPRSAVQPLATLSVLPAQQTRRMAASANGLGSQNTKNRHHRVESTRDCVNEESENMDLDEPRRKRDKVGSQVIDLTLPEKPATLPCVSCGDDYDPTLLAHMACEHDYCQDCVQRVVVNALNDEACYPPRCCRQPFHIDAMRHFLTPEIISGFHEKQIEFGTTNRIYCSNPTCSTFLYPANITRDRGDCPICLVATCTICKGASHSGDCPQDTGVQQVLALANGEGWRRCSKCKAVVELGHGCNHITCRCKAEWCYVCCAAWKTCPCPTWHEDRLLARAEHIVDQQPAAAPQPPQLQRPQQVAAARQYALEHHNCDHQAWSKVGGFANCDECGRDCNKYRFQCVGCRMDACYACRMYRL</sequence>
<evidence type="ECO:0000256" key="1">
    <source>
        <dbReference type="ARBA" id="ARBA00001798"/>
    </source>
</evidence>
<dbReference type="PANTHER" id="PTHR11685">
    <property type="entry name" value="RBR FAMILY RING FINGER AND IBR DOMAIN-CONTAINING"/>
    <property type="match status" value="1"/>
</dbReference>
<keyword evidence="6" id="KW-0863">Zinc-finger</keyword>
<keyword evidence="3" id="KW-0808">Transferase</keyword>
<protein>
    <recommendedName>
        <fullName evidence="2">RBR-type E3 ubiquitin transferase</fullName>
        <ecNumber evidence="2">2.3.2.31</ecNumber>
    </recommendedName>
</protein>
<dbReference type="InterPro" id="IPR017907">
    <property type="entry name" value="Znf_RING_CS"/>
</dbReference>
<evidence type="ECO:0000313" key="13">
    <source>
        <dbReference type="Proteomes" id="UP000070700"/>
    </source>
</evidence>
<dbReference type="STRING" id="149040.A0A132B2P0"/>
<dbReference type="KEGG" id="psco:LY89DRAFT_661654"/>
<dbReference type="GO" id="GO:0008270">
    <property type="term" value="F:zinc ion binding"/>
    <property type="evidence" value="ECO:0007669"/>
    <property type="project" value="UniProtKB-KW"/>
</dbReference>
<accession>A0A132B2P0</accession>
<comment type="catalytic activity">
    <reaction evidence="1">
        <text>[E2 ubiquitin-conjugating enzyme]-S-ubiquitinyl-L-cysteine + [acceptor protein]-L-lysine = [E2 ubiquitin-conjugating enzyme]-L-cysteine + [acceptor protein]-N(6)-ubiquitinyl-L-lysine.</text>
        <dbReference type="EC" id="2.3.2.31"/>
    </reaction>
</comment>
<dbReference type="Pfam" id="PF01485">
    <property type="entry name" value="IBR"/>
    <property type="match status" value="1"/>
</dbReference>
<proteinExistence type="predicted"/>
<dbReference type="PROSITE" id="PS51873">
    <property type="entry name" value="TRIAD"/>
    <property type="match status" value="1"/>
</dbReference>
<dbReference type="GO" id="GO:0061630">
    <property type="term" value="F:ubiquitin protein ligase activity"/>
    <property type="evidence" value="ECO:0007669"/>
    <property type="project" value="UniProtKB-EC"/>
</dbReference>
<evidence type="ECO:0000256" key="9">
    <source>
        <dbReference type="SAM" id="MobiDB-lite"/>
    </source>
</evidence>
<gene>
    <name evidence="12" type="ORF">LY89DRAFT_661654</name>
</gene>
<name>A0A132B2P0_MOLSC</name>
<dbReference type="RefSeq" id="XP_018061023.1">
    <property type="nucleotide sequence ID" value="XM_018212614.1"/>
</dbReference>
<dbReference type="GO" id="GO:0016567">
    <property type="term" value="P:protein ubiquitination"/>
    <property type="evidence" value="ECO:0007669"/>
    <property type="project" value="InterPro"/>
</dbReference>
<dbReference type="InterPro" id="IPR031127">
    <property type="entry name" value="E3_UB_ligase_RBR"/>
</dbReference>
<keyword evidence="7" id="KW-0833">Ubl conjugation pathway</keyword>
<dbReference type="PROSITE" id="PS00518">
    <property type="entry name" value="ZF_RING_1"/>
    <property type="match status" value="1"/>
</dbReference>
<organism evidence="12 13">
    <name type="scientific">Mollisia scopiformis</name>
    <name type="common">Conifer needle endophyte fungus</name>
    <name type="synonym">Phialocephala scopiformis</name>
    <dbReference type="NCBI Taxonomy" id="149040"/>
    <lineage>
        <taxon>Eukaryota</taxon>
        <taxon>Fungi</taxon>
        <taxon>Dikarya</taxon>
        <taxon>Ascomycota</taxon>
        <taxon>Pezizomycotina</taxon>
        <taxon>Leotiomycetes</taxon>
        <taxon>Helotiales</taxon>
        <taxon>Mollisiaceae</taxon>
        <taxon>Mollisia</taxon>
    </lineage>
</organism>
<dbReference type="PROSITE" id="PS50287">
    <property type="entry name" value="SRCR_2"/>
    <property type="match status" value="1"/>
</dbReference>
<keyword evidence="8" id="KW-0862">Zinc</keyword>